<evidence type="ECO:0000256" key="2">
    <source>
        <dbReference type="ARBA" id="ARBA00022771"/>
    </source>
</evidence>
<sequence>MTLVYSIGTAMLITSRKGKEIILFRQYTYRKLYNREGRLRWVCSTQKNCRAAVYTDLNKVITSTFMYKKAYGSQLWYCWFFFSRCCPAKLRIDNTGNVTEIIGKHNHDPPKSWLTPDGKSYMMPAMLQNNTQEKK</sequence>
<gene>
    <name evidence="5" type="ORF">LSINAPIS_LOCUS3487</name>
</gene>
<dbReference type="Gene3D" id="2.20.25.240">
    <property type="match status" value="1"/>
</dbReference>
<dbReference type="GO" id="GO:0008270">
    <property type="term" value="F:zinc ion binding"/>
    <property type="evidence" value="ECO:0007669"/>
    <property type="project" value="UniProtKB-KW"/>
</dbReference>
<dbReference type="InterPro" id="IPR007588">
    <property type="entry name" value="Znf_FLYWCH"/>
</dbReference>
<keyword evidence="3" id="KW-0862">Zinc</keyword>
<dbReference type="EMBL" id="FZQP02000837">
    <property type="protein sequence ID" value="VVC90616.1"/>
    <property type="molecule type" value="Genomic_DNA"/>
</dbReference>
<evidence type="ECO:0000256" key="3">
    <source>
        <dbReference type="ARBA" id="ARBA00022833"/>
    </source>
</evidence>
<dbReference type="Pfam" id="PF04500">
    <property type="entry name" value="FLYWCH"/>
    <property type="match status" value="1"/>
</dbReference>
<dbReference type="Proteomes" id="UP000324832">
    <property type="component" value="Unassembled WGS sequence"/>
</dbReference>
<proteinExistence type="predicted"/>
<dbReference type="AlphaFoldDB" id="A0A5E4PZ14"/>
<keyword evidence="2" id="KW-0863">Zinc-finger</keyword>
<evidence type="ECO:0000313" key="5">
    <source>
        <dbReference type="EMBL" id="VVC90616.1"/>
    </source>
</evidence>
<feature type="domain" description="FLYWCH-type" evidence="4">
    <location>
        <begin position="13"/>
        <end position="61"/>
    </location>
</feature>
<organism evidence="5 6">
    <name type="scientific">Leptidea sinapis</name>
    <dbReference type="NCBI Taxonomy" id="189913"/>
    <lineage>
        <taxon>Eukaryota</taxon>
        <taxon>Metazoa</taxon>
        <taxon>Ecdysozoa</taxon>
        <taxon>Arthropoda</taxon>
        <taxon>Hexapoda</taxon>
        <taxon>Insecta</taxon>
        <taxon>Pterygota</taxon>
        <taxon>Neoptera</taxon>
        <taxon>Endopterygota</taxon>
        <taxon>Lepidoptera</taxon>
        <taxon>Glossata</taxon>
        <taxon>Ditrysia</taxon>
        <taxon>Papilionoidea</taxon>
        <taxon>Pieridae</taxon>
        <taxon>Dismorphiinae</taxon>
        <taxon>Leptidea</taxon>
    </lineage>
</organism>
<keyword evidence="6" id="KW-1185">Reference proteome</keyword>
<evidence type="ECO:0000256" key="1">
    <source>
        <dbReference type="ARBA" id="ARBA00022723"/>
    </source>
</evidence>
<protein>
    <recommendedName>
        <fullName evidence="4">FLYWCH-type domain-containing protein</fullName>
    </recommendedName>
</protein>
<evidence type="ECO:0000313" key="6">
    <source>
        <dbReference type="Proteomes" id="UP000324832"/>
    </source>
</evidence>
<evidence type="ECO:0000259" key="4">
    <source>
        <dbReference type="Pfam" id="PF04500"/>
    </source>
</evidence>
<name>A0A5E4PZ14_9NEOP</name>
<reference evidence="5 6" key="1">
    <citation type="submission" date="2017-07" db="EMBL/GenBank/DDBJ databases">
        <authorList>
            <person name="Talla V."/>
            <person name="Backstrom N."/>
        </authorList>
    </citation>
    <scope>NUCLEOTIDE SEQUENCE [LARGE SCALE GENOMIC DNA]</scope>
</reference>
<keyword evidence="1" id="KW-0479">Metal-binding</keyword>
<accession>A0A5E4PZ14</accession>